<reference evidence="1 2" key="1">
    <citation type="submission" date="2019-04" db="EMBL/GenBank/DDBJ databases">
        <title>Friends and foes A comparative genomics study of 23 Aspergillus species from section Flavi.</title>
        <authorList>
            <consortium name="DOE Joint Genome Institute"/>
            <person name="Kjaerbolling I."/>
            <person name="Vesth T."/>
            <person name="Frisvad J.C."/>
            <person name="Nybo J.L."/>
            <person name="Theobald S."/>
            <person name="Kildgaard S."/>
            <person name="Isbrandt T."/>
            <person name="Kuo A."/>
            <person name="Sato A."/>
            <person name="Lyhne E.K."/>
            <person name="Kogle M.E."/>
            <person name="Wiebenga A."/>
            <person name="Kun R.S."/>
            <person name="Lubbers R.J."/>
            <person name="Makela M.R."/>
            <person name="Barry K."/>
            <person name="Chovatia M."/>
            <person name="Clum A."/>
            <person name="Daum C."/>
            <person name="Haridas S."/>
            <person name="He G."/>
            <person name="LaButti K."/>
            <person name="Lipzen A."/>
            <person name="Mondo S."/>
            <person name="Riley R."/>
            <person name="Salamov A."/>
            <person name="Simmons B.A."/>
            <person name="Magnuson J.K."/>
            <person name="Henrissat B."/>
            <person name="Mortensen U.H."/>
            <person name="Larsen T.O."/>
            <person name="Devries R.P."/>
            <person name="Grigoriev I.V."/>
            <person name="Machida M."/>
            <person name="Baker S.E."/>
            <person name="Andersen M.R."/>
        </authorList>
    </citation>
    <scope>NUCLEOTIDE SEQUENCE [LARGE SCALE GENOMIC DNA]</scope>
    <source>
        <strain evidence="1 2">CBS 117625</strain>
    </source>
</reference>
<organism evidence="1 2">
    <name type="scientific">Aspergillus pseudotamarii</name>
    <dbReference type="NCBI Taxonomy" id="132259"/>
    <lineage>
        <taxon>Eukaryota</taxon>
        <taxon>Fungi</taxon>
        <taxon>Dikarya</taxon>
        <taxon>Ascomycota</taxon>
        <taxon>Pezizomycotina</taxon>
        <taxon>Eurotiomycetes</taxon>
        <taxon>Eurotiomycetidae</taxon>
        <taxon>Eurotiales</taxon>
        <taxon>Aspergillaceae</taxon>
        <taxon>Aspergillus</taxon>
        <taxon>Aspergillus subgen. Circumdati</taxon>
    </lineage>
</organism>
<evidence type="ECO:0000313" key="1">
    <source>
        <dbReference type="EMBL" id="KAE8134807.1"/>
    </source>
</evidence>
<gene>
    <name evidence="1" type="ORF">BDV38DRAFT_254298</name>
</gene>
<protein>
    <submittedName>
        <fullName evidence="1">Uncharacterized protein</fullName>
    </submittedName>
</protein>
<keyword evidence="2" id="KW-1185">Reference proteome</keyword>
<proteinExistence type="predicted"/>
<sequence>MIFPCESRRGCREGFSFIVAVIEAFVVCWVEWHCWLCERIHGWYYFSLSSF</sequence>
<evidence type="ECO:0000313" key="2">
    <source>
        <dbReference type="Proteomes" id="UP000325672"/>
    </source>
</evidence>
<dbReference type="GeneID" id="43639524"/>
<dbReference type="AlphaFoldDB" id="A0A5N6SLM9"/>
<dbReference type="EMBL" id="ML743600">
    <property type="protein sequence ID" value="KAE8134807.1"/>
    <property type="molecule type" value="Genomic_DNA"/>
</dbReference>
<accession>A0A5N6SLM9</accession>
<dbReference type="Proteomes" id="UP000325672">
    <property type="component" value="Unassembled WGS sequence"/>
</dbReference>
<name>A0A5N6SLM9_ASPPS</name>
<dbReference type="RefSeq" id="XP_031910870.1">
    <property type="nucleotide sequence ID" value="XM_032055314.1"/>
</dbReference>